<dbReference type="STRING" id="1123382.SAMN02745221_01564"/>
<dbReference type="AlphaFoldDB" id="A0A1M5PU37"/>
<organism evidence="2 3">
    <name type="scientific">Thermosyntropha lipolytica DSM 11003</name>
    <dbReference type="NCBI Taxonomy" id="1123382"/>
    <lineage>
        <taxon>Bacteria</taxon>
        <taxon>Bacillati</taxon>
        <taxon>Bacillota</taxon>
        <taxon>Clostridia</taxon>
        <taxon>Eubacteriales</taxon>
        <taxon>Syntrophomonadaceae</taxon>
        <taxon>Thermosyntropha</taxon>
    </lineage>
</organism>
<accession>A0A1M5PU37</accession>
<gene>
    <name evidence="2" type="ORF">SAMN02745221_01564</name>
</gene>
<proteinExistence type="predicted"/>
<sequence length="196" mass="21863">MKKLASLFLAGLATLLPIVISIYFTYWIFSTIDSILAPVIIHYLGRTIPGLGFIITITLVTLVGLISTNIAGKKIIAWWEEILVKIPLLGKVYGTTKRITSSFFSKEKSSFSKVALIEFPRPGIYSLAFVTNDQFPFMENDVYTLFIPTTPNPTSGWFVIMPKEQVKILDISIDRGIEMVISAGMVNGDNKFNQAF</sequence>
<keyword evidence="1" id="KW-1133">Transmembrane helix</keyword>
<feature type="transmembrane region" description="Helical" evidence="1">
    <location>
        <begin position="48"/>
        <end position="66"/>
    </location>
</feature>
<reference evidence="3" key="1">
    <citation type="submission" date="2016-11" db="EMBL/GenBank/DDBJ databases">
        <authorList>
            <person name="Varghese N."/>
            <person name="Submissions S."/>
        </authorList>
    </citation>
    <scope>NUCLEOTIDE SEQUENCE [LARGE SCALE GENOMIC DNA]</scope>
    <source>
        <strain evidence="3">DSM 11003</strain>
    </source>
</reference>
<dbReference type="RefSeq" id="WP_073092442.1">
    <property type="nucleotide sequence ID" value="NZ_FQWY01000026.1"/>
</dbReference>
<evidence type="ECO:0000256" key="1">
    <source>
        <dbReference type="SAM" id="Phobius"/>
    </source>
</evidence>
<dbReference type="PANTHER" id="PTHR31876:SF26">
    <property type="entry name" value="PROTEIN LIKE COV 2"/>
    <property type="match status" value="1"/>
</dbReference>
<dbReference type="Pfam" id="PF04367">
    <property type="entry name" value="DUF502"/>
    <property type="match status" value="1"/>
</dbReference>
<dbReference type="OrthoDB" id="9780267at2"/>
<dbReference type="PANTHER" id="PTHR31876">
    <property type="entry name" value="COV-LIKE PROTEIN 1"/>
    <property type="match status" value="1"/>
</dbReference>
<dbReference type="EMBL" id="FQWY01000026">
    <property type="protein sequence ID" value="SHH05130.1"/>
    <property type="molecule type" value="Genomic_DNA"/>
</dbReference>
<protein>
    <submittedName>
        <fullName evidence="2">Uncharacterized membrane protein</fullName>
    </submittedName>
</protein>
<dbReference type="Proteomes" id="UP000242329">
    <property type="component" value="Unassembled WGS sequence"/>
</dbReference>
<evidence type="ECO:0000313" key="2">
    <source>
        <dbReference type="EMBL" id="SHH05130.1"/>
    </source>
</evidence>
<name>A0A1M5PU37_9FIRM</name>
<feature type="transmembrane region" description="Helical" evidence="1">
    <location>
        <begin position="7"/>
        <end position="28"/>
    </location>
</feature>
<keyword evidence="3" id="KW-1185">Reference proteome</keyword>
<dbReference type="InterPro" id="IPR007462">
    <property type="entry name" value="COV1-like"/>
</dbReference>
<keyword evidence="1" id="KW-0472">Membrane</keyword>
<evidence type="ECO:0000313" key="3">
    <source>
        <dbReference type="Proteomes" id="UP000242329"/>
    </source>
</evidence>
<keyword evidence="1" id="KW-0812">Transmembrane</keyword>